<sequence>MELWMCRKLQKLEMSKRQTNTNSSQTEGPQKKKEKLQCEICSKTFTKQKNLKRHKKNDHDTKPKDEKATCYICNQTFSRKDSLKRHVQKKHLNTQQTALEGSVVVNKYELKEENKMDAALALEYFKDKLVEDIQSFIKNQGSLKAYVALQIKFTKDVKDGVVESQPFFRSANFIVLKKGDEIKKSGLVVLENEVSILKQKLGNAFLKILDSIAKYQREGSNWTLKEVSEVQIHIVHYKPLLGSSYIETPAQLRKGAIINVQNNDNECFKWSILAALHNREKDGQRVSYYRNSHFPLNFEGLTFPIKIEDVQTFENQNDYSINVLGYDKNFNFKPLHITEKRQAQKHINLLLITEGDKGHYCWIKKWSRLMGNQKKDRNSHNYCHFCFYHSKDEGRVEEHIQTCRAYNGQIFKLPEKDKNLLSYRTKGMDKRLQVPVVIYADFECILSPVENDLKKKQSQTLNVHKPCGYAYKVVGITEKLTKRFKCYTGADAAEKFIYAMKKEEKWFRKISSSPKEMIWTSEDEIQFEKATVCFLCKKSFQKTECKKKVRDHCHYTGAFRGAAHSECNINYRKRNFLPVVFHNLRRYDSHIIMQALHVWKNVRIECIPLSIEQFMSFRLNSLRFIDSNLFLSASLEKLVQNLVDAQVDSTEIFKHTLEMTGKDADLLKLLQRKQVYPYEYFTQLEVFKEKRLPPKTGFYNSLKNEPINEKDYAHAQEVWKAFNLKTLEDYHNLYVKTDVALLADVFEHFRKTSLQQYSLDPAHFYSTPGLAWQAALMKSDVELELLTDADMFEMIESGKRGGVAMISKRYSEANNSTMSEASNPTMSEETHSEANNSTMSEETHSEANNSTMSEETHSEANNSTMSEETHSEANNSTMSEITNKFDKTKRKWIIYLDANNLYGWAMSQPLPLKDFKWLTEEDISSLDINNISDDAETGYILEVDLEYPEELHDQHNDFPLAPEKINLTKEMLSPYCKTLLDKFHIKEPSGDKLIPNLMNKEKYVVHYRTLKLYLKLGMKLTKVHRVISFHQTAWLKPYIDFNTEKRKQSSDVSQKDFFKLMNNSVYGKTLENVRKYKNVKLVTDNEKLKKLTCKPLYECFRIINKDLVAVELRQRTVKLDKPIHVGVTVLDLAKAFIYKFHYCHIKQKYGEKAKLLFTDTDSLCYEIETEDIYSDMQKDSDLYDFSNYPKDHPLYDEHNKNVVGKMKDETQSVPVEAFVALRPKMYCLKYGDSEKKVAQGVSIEIQQQTFRFDDYKGCLFNQVQQQAVTTSIQSKQHKLSTVSKVRVTLSPYDDKRFILPGGIESRAYGHKLNENSPETVSA</sequence>
<feature type="compositionally biased region" description="Polar residues" evidence="2">
    <location>
        <begin position="17"/>
        <end position="28"/>
    </location>
</feature>
<keyword evidence="1" id="KW-0479">Metal-binding</keyword>
<dbReference type="SUPFAM" id="SSF56672">
    <property type="entry name" value="DNA/RNA polymerases"/>
    <property type="match status" value="1"/>
</dbReference>
<evidence type="ECO:0000259" key="3">
    <source>
        <dbReference type="PROSITE" id="PS50157"/>
    </source>
</evidence>
<dbReference type="InterPro" id="IPR038563">
    <property type="entry name" value="Endonuclease_7_sf"/>
</dbReference>
<evidence type="ECO:0000313" key="4">
    <source>
        <dbReference type="Proteomes" id="UP001165740"/>
    </source>
</evidence>
<gene>
    <name evidence="5" type="primary">LOC106055486</name>
</gene>
<dbReference type="Gene3D" id="3.40.1800.10">
    <property type="entry name" value="His-Me finger endonucleases"/>
    <property type="match status" value="1"/>
</dbReference>
<name>A0A9U8DZA0_BIOGL</name>
<dbReference type="RefSeq" id="XP_013067210.2">
    <property type="nucleotide sequence ID" value="XM_013211756.2"/>
</dbReference>
<evidence type="ECO:0000313" key="5">
    <source>
        <dbReference type="RefSeq" id="XP_013067210.2"/>
    </source>
</evidence>
<dbReference type="GeneID" id="106055486"/>
<evidence type="ECO:0000256" key="1">
    <source>
        <dbReference type="PROSITE-ProRule" id="PRU00042"/>
    </source>
</evidence>
<dbReference type="Gene3D" id="3.30.160.60">
    <property type="entry name" value="Classic Zinc Finger"/>
    <property type="match status" value="2"/>
</dbReference>
<dbReference type="PROSITE" id="PS00028">
    <property type="entry name" value="ZINC_FINGER_C2H2_1"/>
    <property type="match status" value="2"/>
</dbReference>
<dbReference type="OMA" id="IHEVECE"/>
<feature type="region of interest" description="Disordered" evidence="2">
    <location>
        <begin position="14"/>
        <end position="33"/>
    </location>
</feature>
<dbReference type="Proteomes" id="UP001165740">
    <property type="component" value="Chromosome 3"/>
</dbReference>
<keyword evidence="1" id="KW-0862">Zinc</keyword>
<dbReference type="SUPFAM" id="SSF57667">
    <property type="entry name" value="beta-beta-alpha zinc fingers"/>
    <property type="match status" value="1"/>
</dbReference>
<organism evidence="4 5">
    <name type="scientific">Biomphalaria glabrata</name>
    <name type="common">Bloodfluke planorb</name>
    <name type="synonym">Freshwater snail</name>
    <dbReference type="NCBI Taxonomy" id="6526"/>
    <lineage>
        <taxon>Eukaryota</taxon>
        <taxon>Metazoa</taxon>
        <taxon>Spiralia</taxon>
        <taxon>Lophotrochozoa</taxon>
        <taxon>Mollusca</taxon>
        <taxon>Gastropoda</taxon>
        <taxon>Heterobranchia</taxon>
        <taxon>Euthyneura</taxon>
        <taxon>Panpulmonata</taxon>
        <taxon>Hygrophila</taxon>
        <taxon>Lymnaeoidea</taxon>
        <taxon>Planorbidae</taxon>
        <taxon>Biomphalaria</taxon>
    </lineage>
</organism>
<keyword evidence="4" id="KW-1185">Reference proteome</keyword>
<dbReference type="SUPFAM" id="SSF54060">
    <property type="entry name" value="His-Me finger endonucleases"/>
    <property type="match status" value="1"/>
</dbReference>
<feature type="region of interest" description="Disordered" evidence="2">
    <location>
        <begin position="814"/>
        <end position="876"/>
    </location>
</feature>
<dbReference type="PANTHER" id="PTHR31511">
    <property type="entry name" value="PROTEIN CBG23764"/>
    <property type="match status" value="1"/>
</dbReference>
<keyword evidence="1" id="KW-0863">Zinc-finger</keyword>
<dbReference type="InterPro" id="IPR013087">
    <property type="entry name" value="Znf_C2H2_type"/>
</dbReference>
<dbReference type="GO" id="GO:0008270">
    <property type="term" value="F:zinc ion binding"/>
    <property type="evidence" value="ECO:0007669"/>
    <property type="project" value="UniProtKB-KW"/>
</dbReference>
<dbReference type="Pfam" id="PF02945">
    <property type="entry name" value="Endonuclease_7"/>
    <property type="match status" value="1"/>
</dbReference>
<dbReference type="OrthoDB" id="6131469at2759"/>
<dbReference type="InterPro" id="IPR004211">
    <property type="entry name" value="Endonuclease_7"/>
</dbReference>
<proteinExistence type="predicted"/>
<dbReference type="KEGG" id="bgt:106055486"/>
<feature type="domain" description="C2H2-type" evidence="3">
    <location>
        <begin position="36"/>
        <end position="63"/>
    </location>
</feature>
<dbReference type="InterPro" id="IPR036236">
    <property type="entry name" value="Znf_C2H2_sf"/>
</dbReference>
<dbReference type="SMART" id="SM00355">
    <property type="entry name" value="ZnF_C2H2"/>
    <property type="match status" value="2"/>
</dbReference>
<evidence type="ECO:0000256" key="2">
    <source>
        <dbReference type="SAM" id="MobiDB-lite"/>
    </source>
</evidence>
<feature type="domain" description="C2H2-type" evidence="3">
    <location>
        <begin position="68"/>
        <end position="96"/>
    </location>
</feature>
<dbReference type="InterPro" id="IPR044925">
    <property type="entry name" value="His-Me_finger_sf"/>
</dbReference>
<reference evidence="5" key="1">
    <citation type="submission" date="2025-08" db="UniProtKB">
        <authorList>
            <consortium name="RefSeq"/>
        </authorList>
    </citation>
    <scope>IDENTIFICATION</scope>
</reference>
<dbReference type="PROSITE" id="PS50157">
    <property type="entry name" value="ZINC_FINGER_C2H2_2"/>
    <property type="match status" value="2"/>
</dbReference>
<dbReference type="InterPro" id="IPR043502">
    <property type="entry name" value="DNA/RNA_pol_sf"/>
</dbReference>
<accession>A0A9U8DZA0</accession>
<protein>
    <submittedName>
        <fullName evidence="5">Uncharacterized protein LOC106055486 isoform X1</fullName>
    </submittedName>
</protein>
<dbReference type="PANTHER" id="PTHR31511:SF12">
    <property type="entry name" value="RHO TERMINATION FACTOR N-TERMINAL DOMAIN-CONTAINING PROTEIN"/>
    <property type="match status" value="1"/>
</dbReference>